<dbReference type="InterPro" id="IPR003721">
    <property type="entry name" value="Pantoate_ligase"/>
</dbReference>
<evidence type="ECO:0000256" key="4">
    <source>
        <dbReference type="ARBA" id="ARBA00012219"/>
    </source>
</evidence>
<keyword evidence="9 13" id="KW-0547">Nucleotide-binding</keyword>
<evidence type="ECO:0000256" key="5">
    <source>
        <dbReference type="ARBA" id="ARBA00014155"/>
    </source>
</evidence>
<keyword evidence="6 13" id="KW-0963">Cytoplasm</keyword>
<keyword evidence="8 13" id="KW-0566">Pantothenate biosynthesis</keyword>
<dbReference type="Gene3D" id="3.30.1300.10">
    <property type="entry name" value="Pantoate-beta-alanine ligase, C-terminal domain"/>
    <property type="match status" value="1"/>
</dbReference>
<comment type="function">
    <text evidence="12 13">Catalyzes the condensation of pantoate with beta-alanine in an ATP-dependent reaction via a pantoyl-adenylate intermediate.</text>
</comment>
<feature type="binding site" evidence="13">
    <location>
        <position position="68"/>
    </location>
    <ligand>
        <name>beta-alanine</name>
        <dbReference type="ChEBI" id="CHEBI:57966"/>
    </ligand>
</feature>
<dbReference type="NCBIfam" id="TIGR00125">
    <property type="entry name" value="cyt_tran_rel"/>
    <property type="match status" value="1"/>
</dbReference>
<evidence type="ECO:0000256" key="1">
    <source>
        <dbReference type="ARBA" id="ARBA00004496"/>
    </source>
</evidence>
<dbReference type="PANTHER" id="PTHR21299:SF1">
    <property type="entry name" value="PANTOATE--BETA-ALANINE LIGASE"/>
    <property type="match status" value="1"/>
</dbReference>
<dbReference type="NCBIfam" id="TIGR00018">
    <property type="entry name" value="panC"/>
    <property type="match status" value="1"/>
</dbReference>
<dbReference type="InterPro" id="IPR014729">
    <property type="entry name" value="Rossmann-like_a/b/a_fold"/>
</dbReference>
<dbReference type="EMBL" id="FLUO01000002">
    <property type="protein sequence ID" value="SBW12349.1"/>
    <property type="molecule type" value="Genomic_DNA"/>
</dbReference>
<feature type="binding site" evidence="13">
    <location>
        <begin position="154"/>
        <end position="157"/>
    </location>
    <ligand>
        <name>ATP</name>
        <dbReference type="ChEBI" id="CHEBI:30616"/>
    </ligand>
</feature>
<dbReference type="PANTHER" id="PTHR21299">
    <property type="entry name" value="CYTIDYLATE KINASE/PANTOATE-BETA-ALANINE LIGASE"/>
    <property type="match status" value="1"/>
</dbReference>
<dbReference type="Gene3D" id="3.40.50.620">
    <property type="entry name" value="HUPs"/>
    <property type="match status" value="1"/>
</dbReference>
<keyword evidence="7 13" id="KW-0436">Ligase</keyword>
<feature type="binding site" evidence="13">
    <location>
        <begin position="191"/>
        <end position="194"/>
    </location>
    <ligand>
        <name>ATP</name>
        <dbReference type="ChEBI" id="CHEBI:30616"/>
    </ligand>
</feature>
<reference evidence="14" key="1">
    <citation type="submission" date="2016-04" db="EMBL/GenBank/DDBJ databases">
        <authorList>
            <person name="Evans L.H."/>
            <person name="Alamgir A."/>
            <person name="Owens N."/>
            <person name="Weber N.D."/>
            <person name="Virtaneva K."/>
            <person name="Barbian K."/>
            <person name="Babar A."/>
            <person name="Rosenke K."/>
        </authorList>
    </citation>
    <scope>NUCLEOTIDE SEQUENCE</scope>
    <source>
        <strain evidence="14">86</strain>
    </source>
</reference>
<dbReference type="GO" id="GO:0004592">
    <property type="term" value="F:pantoate-beta-alanine ligase activity"/>
    <property type="evidence" value="ECO:0007669"/>
    <property type="project" value="UniProtKB-UniRule"/>
</dbReference>
<dbReference type="GO" id="GO:0015940">
    <property type="term" value="P:pantothenate biosynthetic process"/>
    <property type="evidence" value="ECO:0007669"/>
    <property type="project" value="UniProtKB-UniRule"/>
</dbReference>
<dbReference type="AlphaFoldDB" id="A0A212KKZ7"/>
<dbReference type="FunFam" id="3.40.50.620:FF:000114">
    <property type="entry name" value="Pantothenate synthetase"/>
    <property type="match status" value="1"/>
</dbReference>
<evidence type="ECO:0000313" key="14">
    <source>
        <dbReference type="EMBL" id="SBW12349.1"/>
    </source>
</evidence>
<feature type="binding site" evidence="13">
    <location>
        <position position="160"/>
    </location>
    <ligand>
        <name>(R)-pantoate</name>
        <dbReference type="ChEBI" id="CHEBI:15980"/>
    </ligand>
</feature>
<gene>
    <name evidence="13 14" type="primary">panC</name>
    <name evidence="14" type="ORF">KL86APRO_20567</name>
</gene>
<sequence>MTAALAPVPVTHRVADLRARVAAWRKDGLRVALVPTMGALHQGHLALVRRALELADRVVVSVFVNPIQFGPNEDFDAYPRTLDADRALLATVGASLAFAPSVAEMYPEGFSTAVTVSGVSEGLCGGSRPGHFSGVATVVTKLLLQTLPDVACFGEKDYQQVQVIRRFVRDLDIPVEIVGVPTVREADGLARSSRNAYLTPEERAAAPNLHRTLQDTAAAIRTGSAVDAALEAGKRALLAAGFAAVDYLELRAAEGLAPLAALDRPARLLVAARLGKTRLIDNIPVEGA</sequence>
<feature type="binding site" evidence="13">
    <location>
        <begin position="37"/>
        <end position="44"/>
    </location>
    <ligand>
        <name>ATP</name>
        <dbReference type="ChEBI" id="CHEBI:30616"/>
    </ligand>
</feature>
<feature type="binding site" evidence="13">
    <location>
        <position position="68"/>
    </location>
    <ligand>
        <name>(R)-pantoate</name>
        <dbReference type="ChEBI" id="CHEBI:15980"/>
    </ligand>
</feature>
<comment type="pathway">
    <text evidence="2 13">Cofactor biosynthesis; (R)-pantothenate biosynthesis; (R)-pantothenate from (R)-pantoate and beta-alanine: step 1/1.</text>
</comment>
<accession>A0A212KKZ7</accession>
<comment type="miscellaneous">
    <text evidence="13">The reaction proceeds by a bi uni uni bi ping pong mechanism.</text>
</comment>
<evidence type="ECO:0000256" key="8">
    <source>
        <dbReference type="ARBA" id="ARBA00022655"/>
    </source>
</evidence>
<evidence type="ECO:0000256" key="9">
    <source>
        <dbReference type="ARBA" id="ARBA00022741"/>
    </source>
</evidence>
<feature type="binding site" evidence="13">
    <location>
        <position position="183"/>
    </location>
    <ligand>
        <name>ATP</name>
        <dbReference type="ChEBI" id="CHEBI:30616"/>
    </ligand>
</feature>
<dbReference type="EC" id="6.3.2.1" evidence="4 13"/>
<keyword evidence="10 13" id="KW-0067">ATP-binding</keyword>
<comment type="subunit">
    <text evidence="13">Homodimer.</text>
</comment>
<dbReference type="GO" id="GO:0005829">
    <property type="term" value="C:cytosol"/>
    <property type="evidence" value="ECO:0007669"/>
    <property type="project" value="TreeGrafter"/>
</dbReference>
<evidence type="ECO:0000256" key="11">
    <source>
        <dbReference type="ARBA" id="ARBA00048258"/>
    </source>
</evidence>
<comment type="similarity">
    <text evidence="3 13">Belongs to the pantothenate synthetase family.</text>
</comment>
<feature type="active site" description="Proton donor" evidence="13">
    <location>
        <position position="44"/>
    </location>
</feature>
<evidence type="ECO:0000256" key="10">
    <source>
        <dbReference type="ARBA" id="ARBA00022840"/>
    </source>
</evidence>
<evidence type="ECO:0000256" key="7">
    <source>
        <dbReference type="ARBA" id="ARBA00022598"/>
    </source>
</evidence>
<protein>
    <recommendedName>
        <fullName evidence="5 13">Pantothenate synthetase</fullName>
        <shortName evidence="13">PS</shortName>
        <ecNumber evidence="4 13">6.3.2.1</ecNumber>
    </recommendedName>
    <alternativeName>
        <fullName evidence="13">Pantoate--beta-alanine ligase</fullName>
    </alternativeName>
    <alternativeName>
        <fullName evidence="13">Pantoate-activating enzyme</fullName>
    </alternativeName>
</protein>
<evidence type="ECO:0000256" key="6">
    <source>
        <dbReference type="ARBA" id="ARBA00022490"/>
    </source>
</evidence>
<evidence type="ECO:0000256" key="12">
    <source>
        <dbReference type="ARBA" id="ARBA00055042"/>
    </source>
</evidence>
<organism evidence="14">
    <name type="scientific">uncultured Alphaproteobacteria bacterium</name>
    <dbReference type="NCBI Taxonomy" id="91750"/>
    <lineage>
        <taxon>Bacteria</taxon>
        <taxon>Pseudomonadati</taxon>
        <taxon>Pseudomonadota</taxon>
        <taxon>Alphaproteobacteria</taxon>
        <taxon>environmental samples</taxon>
    </lineage>
</organism>
<dbReference type="Pfam" id="PF02569">
    <property type="entry name" value="Pantoate_ligase"/>
    <property type="match status" value="1"/>
</dbReference>
<dbReference type="SUPFAM" id="SSF52374">
    <property type="entry name" value="Nucleotidylyl transferase"/>
    <property type="match status" value="1"/>
</dbReference>
<proteinExistence type="inferred from homology"/>
<dbReference type="GO" id="GO:0005524">
    <property type="term" value="F:ATP binding"/>
    <property type="evidence" value="ECO:0007669"/>
    <property type="project" value="UniProtKB-KW"/>
</dbReference>
<name>A0A212KKZ7_9PROT</name>
<dbReference type="HAMAP" id="MF_00158">
    <property type="entry name" value="PanC"/>
    <property type="match status" value="1"/>
</dbReference>
<dbReference type="CDD" id="cd00560">
    <property type="entry name" value="PanC"/>
    <property type="match status" value="1"/>
</dbReference>
<dbReference type="InterPro" id="IPR004821">
    <property type="entry name" value="Cyt_trans-like"/>
</dbReference>
<dbReference type="UniPathway" id="UPA00028">
    <property type="reaction ID" value="UER00005"/>
</dbReference>
<comment type="subcellular location">
    <subcellularLocation>
        <location evidence="1 13">Cytoplasm</location>
    </subcellularLocation>
</comment>
<evidence type="ECO:0000256" key="13">
    <source>
        <dbReference type="HAMAP-Rule" id="MF_00158"/>
    </source>
</evidence>
<evidence type="ECO:0000256" key="2">
    <source>
        <dbReference type="ARBA" id="ARBA00004990"/>
    </source>
</evidence>
<comment type="catalytic activity">
    <reaction evidence="11 13">
        <text>(R)-pantoate + beta-alanine + ATP = (R)-pantothenate + AMP + diphosphate + H(+)</text>
        <dbReference type="Rhea" id="RHEA:10912"/>
        <dbReference type="ChEBI" id="CHEBI:15378"/>
        <dbReference type="ChEBI" id="CHEBI:15980"/>
        <dbReference type="ChEBI" id="CHEBI:29032"/>
        <dbReference type="ChEBI" id="CHEBI:30616"/>
        <dbReference type="ChEBI" id="CHEBI:33019"/>
        <dbReference type="ChEBI" id="CHEBI:57966"/>
        <dbReference type="ChEBI" id="CHEBI:456215"/>
        <dbReference type="EC" id="6.3.2.1"/>
    </reaction>
</comment>
<evidence type="ECO:0000256" key="3">
    <source>
        <dbReference type="ARBA" id="ARBA00009256"/>
    </source>
</evidence>
<dbReference type="InterPro" id="IPR042176">
    <property type="entry name" value="Pantoate_ligase_C"/>
</dbReference>